<evidence type="ECO:0000313" key="2">
    <source>
        <dbReference type="EMBL" id="TNB48648.1"/>
    </source>
</evidence>
<keyword evidence="3" id="KW-1185">Reference proteome</keyword>
<dbReference type="InterPro" id="IPR051450">
    <property type="entry name" value="Gfo/Idh/MocA_Oxidoreductases"/>
</dbReference>
<dbReference type="Pfam" id="PF01408">
    <property type="entry name" value="GFO_IDH_MocA"/>
    <property type="match status" value="1"/>
</dbReference>
<dbReference type="Gene3D" id="3.40.50.720">
    <property type="entry name" value="NAD(P)-binding Rossmann-like Domain"/>
    <property type="match status" value="1"/>
</dbReference>
<dbReference type="SUPFAM" id="SSF55347">
    <property type="entry name" value="Glyceraldehyde-3-phosphate dehydrogenase-like, C-terminal domain"/>
    <property type="match status" value="1"/>
</dbReference>
<protein>
    <submittedName>
        <fullName evidence="2">Gfo/Idh/MocA family oxidoreductase</fullName>
    </submittedName>
</protein>
<accession>A0A5C4JTG2</accession>
<dbReference type="SUPFAM" id="SSF51735">
    <property type="entry name" value="NAD(P)-binding Rossmann-fold domains"/>
    <property type="match status" value="1"/>
</dbReference>
<organism evidence="2 3">
    <name type="scientific">Martelella lutilitoris</name>
    <dbReference type="NCBI Taxonomy" id="2583532"/>
    <lineage>
        <taxon>Bacteria</taxon>
        <taxon>Pseudomonadati</taxon>
        <taxon>Pseudomonadota</taxon>
        <taxon>Alphaproteobacteria</taxon>
        <taxon>Hyphomicrobiales</taxon>
        <taxon>Aurantimonadaceae</taxon>
        <taxon>Martelella</taxon>
    </lineage>
</organism>
<comment type="caution">
    <text evidence="2">The sequence shown here is derived from an EMBL/GenBank/DDBJ whole genome shotgun (WGS) entry which is preliminary data.</text>
</comment>
<dbReference type="GO" id="GO:0000166">
    <property type="term" value="F:nucleotide binding"/>
    <property type="evidence" value="ECO:0007669"/>
    <property type="project" value="InterPro"/>
</dbReference>
<dbReference type="OrthoDB" id="9772350at2"/>
<gene>
    <name evidence="2" type="ORF">FF124_05815</name>
</gene>
<dbReference type="InterPro" id="IPR036291">
    <property type="entry name" value="NAD(P)-bd_dom_sf"/>
</dbReference>
<evidence type="ECO:0000313" key="3">
    <source>
        <dbReference type="Proteomes" id="UP000307874"/>
    </source>
</evidence>
<name>A0A5C4JTG2_9HYPH</name>
<dbReference type="PANTHER" id="PTHR43377">
    <property type="entry name" value="BILIVERDIN REDUCTASE A"/>
    <property type="match status" value="1"/>
</dbReference>
<dbReference type="InterPro" id="IPR000683">
    <property type="entry name" value="Gfo/Idh/MocA-like_OxRdtase_N"/>
</dbReference>
<proteinExistence type="predicted"/>
<reference evidence="2 3" key="1">
    <citation type="submission" date="2019-06" db="EMBL/GenBank/DDBJ databases">
        <title>Martelella lutilitoris sp. nov., isolated from a tidal mudflat.</title>
        <authorList>
            <person name="Kim Y.-J."/>
        </authorList>
    </citation>
    <scope>NUCLEOTIDE SEQUENCE [LARGE SCALE GENOMIC DNA]</scope>
    <source>
        <strain evidence="2 3">GH2-6</strain>
    </source>
</reference>
<dbReference type="Gene3D" id="3.30.360.10">
    <property type="entry name" value="Dihydrodipicolinate Reductase, domain 2"/>
    <property type="match status" value="1"/>
</dbReference>
<sequence>MGRLCWGHTPCNPRLKRIFREPSNMSPIPFAVIGSGWRASFFLKVASVLPEHFRAVGIVTGRSETERKALAEHWNVPTFGSVDALVAAARPEFAVVSVRTDEIVARISELAARGLPILAETPVAPDHEGLLALHRLVEAGAKIEVAEQYFLHPVISAMRSMIADGLIGTPNYAHVSVIQTYHNISLMRKLLGIGFENATVTANSFALPVVKGPGRYDQPERMDVVAACQTIATFDFNGKVGVYDFAEAQHRSRIRAPRITVRGERGEITPERADYLIDARRPVTVELARVDKGHFMNFEGYHHHAIMAGGRYVYENPFPGPHLTDDEIAVATCLQNMGRFVEKGISSYSFAGAAQDCYLAEVMRKAAADKAPVTSETQAWRRATC</sequence>
<dbReference type="EMBL" id="VCLB01000003">
    <property type="protein sequence ID" value="TNB48648.1"/>
    <property type="molecule type" value="Genomic_DNA"/>
</dbReference>
<feature type="domain" description="Gfo/Idh/MocA-like oxidoreductase N-terminal" evidence="1">
    <location>
        <begin position="30"/>
        <end position="138"/>
    </location>
</feature>
<dbReference type="Proteomes" id="UP000307874">
    <property type="component" value="Unassembled WGS sequence"/>
</dbReference>
<dbReference type="AlphaFoldDB" id="A0A5C4JTG2"/>
<dbReference type="PANTHER" id="PTHR43377:SF1">
    <property type="entry name" value="BILIVERDIN REDUCTASE A"/>
    <property type="match status" value="1"/>
</dbReference>
<evidence type="ECO:0000259" key="1">
    <source>
        <dbReference type="Pfam" id="PF01408"/>
    </source>
</evidence>